<evidence type="ECO:0000259" key="2">
    <source>
        <dbReference type="Pfam" id="PF05232"/>
    </source>
</evidence>
<feature type="transmembrane region" description="Helical" evidence="1">
    <location>
        <begin position="115"/>
        <end position="137"/>
    </location>
</feature>
<feature type="transmembrane region" description="Helical" evidence="1">
    <location>
        <begin position="86"/>
        <end position="109"/>
    </location>
</feature>
<keyword evidence="1" id="KW-1133">Transmembrane helix</keyword>
<dbReference type="InterPro" id="IPR058208">
    <property type="entry name" value="PACE"/>
</dbReference>
<proteinExistence type="predicted"/>
<sequence length="152" mass="17412">MQQTTTSQEKNKTVLERFLHALIFEVLAIGLSAPLAAVLSGHSMTDMGVVTVVIAIMALIWNMVYNAMFDRFLASSGKSKTLVMRIWHSIGFELGLLVMAIPFVMWWLNIGLWEALVLDIGLILFYLPYAYIYNLVYDTLRSRYWGRRVQQC</sequence>
<organism evidence="3 4">
    <name type="scientific">Advenella kashmirensis</name>
    <dbReference type="NCBI Taxonomy" id="310575"/>
    <lineage>
        <taxon>Bacteria</taxon>
        <taxon>Pseudomonadati</taxon>
        <taxon>Pseudomonadota</taxon>
        <taxon>Betaproteobacteria</taxon>
        <taxon>Burkholderiales</taxon>
        <taxon>Alcaligenaceae</taxon>
    </lineage>
</organism>
<gene>
    <name evidence="3" type="ORF">DD666_08910</name>
</gene>
<feature type="domain" description="Chlorhexidine efflux transporter" evidence="2">
    <location>
        <begin position="80"/>
        <end position="143"/>
    </location>
</feature>
<dbReference type="Pfam" id="PF05232">
    <property type="entry name" value="BTP"/>
    <property type="match status" value="2"/>
</dbReference>
<feature type="transmembrane region" description="Helical" evidence="1">
    <location>
        <begin position="21"/>
        <end position="41"/>
    </location>
</feature>
<dbReference type="Proteomes" id="UP000264036">
    <property type="component" value="Unassembled WGS sequence"/>
</dbReference>
<feature type="domain" description="Chlorhexidine efflux transporter" evidence="2">
    <location>
        <begin position="12"/>
        <end position="73"/>
    </location>
</feature>
<dbReference type="AlphaFoldDB" id="A0A356LFC2"/>
<keyword evidence="1" id="KW-0472">Membrane</keyword>
<name>A0A356LFC2_9BURK</name>
<accession>A0A356LFC2</accession>
<keyword evidence="1" id="KW-0812">Transmembrane</keyword>
<evidence type="ECO:0000313" key="3">
    <source>
        <dbReference type="EMBL" id="HBP29519.1"/>
    </source>
</evidence>
<dbReference type="InterPro" id="IPR007896">
    <property type="entry name" value="BTP_bacteria"/>
</dbReference>
<feature type="transmembrane region" description="Helical" evidence="1">
    <location>
        <begin position="47"/>
        <end position="65"/>
    </location>
</feature>
<evidence type="ECO:0000256" key="1">
    <source>
        <dbReference type="SAM" id="Phobius"/>
    </source>
</evidence>
<dbReference type="NCBIfam" id="NF033664">
    <property type="entry name" value="PACE_transport"/>
    <property type="match status" value="1"/>
</dbReference>
<protein>
    <recommendedName>
        <fullName evidence="2">Chlorhexidine efflux transporter domain-containing protein</fullName>
    </recommendedName>
</protein>
<evidence type="ECO:0000313" key="4">
    <source>
        <dbReference type="Proteomes" id="UP000264036"/>
    </source>
</evidence>
<reference evidence="3 4" key="1">
    <citation type="journal article" date="2018" name="Nat. Biotechnol.">
        <title>A standardized bacterial taxonomy based on genome phylogeny substantially revises the tree of life.</title>
        <authorList>
            <person name="Parks D.H."/>
            <person name="Chuvochina M."/>
            <person name="Waite D.W."/>
            <person name="Rinke C."/>
            <person name="Skarshewski A."/>
            <person name="Chaumeil P.A."/>
            <person name="Hugenholtz P."/>
        </authorList>
    </citation>
    <scope>NUCLEOTIDE SEQUENCE [LARGE SCALE GENOMIC DNA]</scope>
    <source>
        <strain evidence="3">UBA10707</strain>
    </source>
</reference>
<comment type="caution">
    <text evidence="3">The sequence shown here is derived from an EMBL/GenBank/DDBJ whole genome shotgun (WGS) entry which is preliminary data.</text>
</comment>
<dbReference type="EMBL" id="DOEK01000024">
    <property type="protein sequence ID" value="HBP29519.1"/>
    <property type="molecule type" value="Genomic_DNA"/>
</dbReference>